<dbReference type="Proteomes" id="UP000247540">
    <property type="component" value="Unassembled WGS sequence"/>
</dbReference>
<proteinExistence type="inferred from homology"/>
<dbReference type="InterPro" id="IPR001926">
    <property type="entry name" value="TrpB-like_PALP"/>
</dbReference>
<comment type="cofactor">
    <cofactor evidence="1">
        <name>pyridoxal 5'-phosphate</name>
        <dbReference type="ChEBI" id="CHEBI:597326"/>
    </cofactor>
</comment>
<dbReference type="SUPFAM" id="SSF53686">
    <property type="entry name" value="Tryptophan synthase beta subunit-like PLP-dependent enzymes"/>
    <property type="match status" value="1"/>
</dbReference>
<dbReference type="GO" id="GO:0003941">
    <property type="term" value="F:L-serine ammonia-lyase activity"/>
    <property type="evidence" value="ECO:0007669"/>
    <property type="project" value="TreeGrafter"/>
</dbReference>
<sequence length="467" mass="48778">MSTRFPPKSVAVPYAASLRAGDYLFTAGQVPRDADRQVIGTTIEEQTAAVFDKLRAALSVHGATLDHVVKMQVFLADIADWPRFNGAYASEMGARSPVRTTVGASLNGVKVEIDAVAYLTPTTHEVMPMPDIQTSLAPSFFSEVGAPSMAQIEAAAERIGTHAIVTPLLESAVINEVTGGRLLFKAEVLQKAGSFKFRGACNRLMQLTPEQKSAGIVAFSSGNHALATSAVAKLLGVKATIIMPADAPKTKIVGARNNGADVILYDRQTDDREAIGAEISRTTGAVTVPPYDDPYIMTGQATVGLEILQQLASMDIVADAVLAACSGGGLVGGVASAVRAMAPDTAVYAVEPAEFDELARSLVSGKPERNSPDARSICDALQVVTPGKLTFAVNQRLLAGSLTATDDEVREAMRIAFKQLKLVVEPGGAIGLAAILAGKLDVKGKTVVVILSGGNVDADFFADVLGS</sequence>
<feature type="domain" description="Tryptophan synthase beta chain-like PALP" evidence="5">
    <location>
        <begin position="162"/>
        <end position="453"/>
    </location>
</feature>
<gene>
    <name evidence="6" type="ORF">DFQ15_13123</name>
</gene>
<keyword evidence="7" id="KW-1185">Reference proteome</keyword>
<dbReference type="RefSeq" id="WP_110466863.1">
    <property type="nucleotide sequence ID" value="NZ_JAMOFZ010000030.1"/>
</dbReference>
<evidence type="ECO:0000256" key="1">
    <source>
        <dbReference type="ARBA" id="ARBA00001933"/>
    </source>
</evidence>
<dbReference type="PANTHER" id="PTHR43050">
    <property type="entry name" value="SERINE / THREONINE RACEMASE FAMILY MEMBER"/>
    <property type="match status" value="1"/>
</dbReference>
<evidence type="ECO:0000256" key="3">
    <source>
        <dbReference type="ARBA" id="ARBA00022898"/>
    </source>
</evidence>
<dbReference type="InterPro" id="IPR035959">
    <property type="entry name" value="RutC-like_sf"/>
</dbReference>
<keyword evidence="4" id="KW-0456">Lyase</keyword>
<dbReference type="OrthoDB" id="9811476at2"/>
<dbReference type="GO" id="GO:0030170">
    <property type="term" value="F:pyridoxal phosphate binding"/>
    <property type="evidence" value="ECO:0007669"/>
    <property type="project" value="TreeGrafter"/>
</dbReference>
<name>A0A318SUM2_9BURK</name>
<dbReference type="Pfam" id="PF00291">
    <property type="entry name" value="PALP"/>
    <property type="match status" value="1"/>
</dbReference>
<comment type="caution">
    <text evidence="6">The sequence shown here is derived from an EMBL/GenBank/DDBJ whole genome shotgun (WGS) entry which is preliminary data.</text>
</comment>
<dbReference type="AlphaFoldDB" id="A0A318SUM2"/>
<dbReference type="GO" id="GO:0000287">
    <property type="term" value="F:magnesium ion binding"/>
    <property type="evidence" value="ECO:0007669"/>
    <property type="project" value="TreeGrafter"/>
</dbReference>
<dbReference type="CDD" id="cd01562">
    <property type="entry name" value="Thr-dehyd"/>
    <property type="match status" value="1"/>
</dbReference>
<reference evidence="6 7" key="1">
    <citation type="submission" date="2018-06" db="EMBL/GenBank/DDBJ databases">
        <title>Genomic Encyclopedia of Type Strains, Phase III (KMG-III): the genomes of soil and plant-associated and newly described type strains.</title>
        <authorList>
            <person name="Whitman W."/>
        </authorList>
    </citation>
    <scope>NUCLEOTIDE SEQUENCE [LARGE SCALE GENOMIC DNA]</scope>
    <source>
        <strain evidence="6 7">CECT 7646</strain>
    </source>
</reference>
<dbReference type="Gene3D" id="3.40.50.1100">
    <property type="match status" value="2"/>
</dbReference>
<dbReference type="InterPro" id="IPR036052">
    <property type="entry name" value="TrpB-like_PALP_sf"/>
</dbReference>
<dbReference type="CDD" id="cd00448">
    <property type="entry name" value="YjgF_YER057c_UK114_family"/>
    <property type="match status" value="1"/>
</dbReference>
<dbReference type="FunFam" id="3.40.50.1100:FF:000005">
    <property type="entry name" value="Threonine dehydratase catabolic"/>
    <property type="match status" value="1"/>
</dbReference>
<evidence type="ECO:0000256" key="4">
    <source>
        <dbReference type="ARBA" id="ARBA00023239"/>
    </source>
</evidence>
<dbReference type="SUPFAM" id="SSF55298">
    <property type="entry name" value="YjgF-like"/>
    <property type="match status" value="1"/>
</dbReference>
<dbReference type="Gene3D" id="3.30.1330.40">
    <property type="entry name" value="RutC-like"/>
    <property type="match status" value="1"/>
</dbReference>
<dbReference type="GO" id="GO:0030378">
    <property type="term" value="F:serine racemase activity"/>
    <property type="evidence" value="ECO:0007669"/>
    <property type="project" value="TreeGrafter"/>
</dbReference>
<protein>
    <submittedName>
        <fullName evidence="6">Threonine dehydratase</fullName>
    </submittedName>
</protein>
<dbReference type="GO" id="GO:0018114">
    <property type="term" value="F:threonine racemase activity"/>
    <property type="evidence" value="ECO:0007669"/>
    <property type="project" value="TreeGrafter"/>
</dbReference>
<dbReference type="PANTHER" id="PTHR43050:SF1">
    <property type="entry name" value="SERINE RACEMASE"/>
    <property type="match status" value="1"/>
</dbReference>
<dbReference type="EMBL" id="QJTC01000031">
    <property type="protein sequence ID" value="PYE73815.1"/>
    <property type="molecule type" value="Genomic_DNA"/>
</dbReference>
<accession>A0A318SUM2</accession>
<evidence type="ECO:0000313" key="6">
    <source>
        <dbReference type="EMBL" id="PYE73815.1"/>
    </source>
</evidence>
<organism evidence="6 7">
    <name type="scientific">Xylophilus ampelinus</name>
    <dbReference type="NCBI Taxonomy" id="54067"/>
    <lineage>
        <taxon>Bacteria</taxon>
        <taxon>Pseudomonadati</taxon>
        <taxon>Pseudomonadota</taxon>
        <taxon>Betaproteobacteria</taxon>
        <taxon>Burkholderiales</taxon>
        <taxon>Xylophilus</taxon>
    </lineage>
</organism>
<dbReference type="GO" id="GO:0070179">
    <property type="term" value="P:D-serine biosynthetic process"/>
    <property type="evidence" value="ECO:0007669"/>
    <property type="project" value="TreeGrafter"/>
</dbReference>
<dbReference type="Pfam" id="PF01042">
    <property type="entry name" value="Ribonuc_L-PSP"/>
    <property type="match status" value="1"/>
</dbReference>
<evidence type="ECO:0000313" key="7">
    <source>
        <dbReference type="Proteomes" id="UP000247540"/>
    </source>
</evidence>
<dbReference type="GO" id="GO:0005524">
    <property type="term" value="F:ATP binding"/>
    <property type="evidence" value="ECO:0007669"/>
    <property type="project" value="TreeGrafter"/>
</dbReference>
<evidence type="ECO:0000256" key="2">
    <source>
        <dbReference type="ARBA" id="ARBA00010869"/>
    </source>
</evidence>
<evidence type="ECO:0000259" key="5">
    <source>
        <dbReference type="Pfam" id="PF00291"/>
    </source>
</evidence>
<dbReference type="InterPro" id="IPR006175">
    <property type="entry name" value="YjgF/YER057c/UK114"/>
</dbReference>
<keyword evidence="3" id="KW-0663">Pyridoxal phosphate</keyword>
<comment type="similarity">
    <text evidence="2">Belongs to the serine/threonine dehydratase family.</text>
</comment>